<gene>
    <name evidence="2" type="ORF">KME15_06805</name>
</gene>
<feature type="transmembrane region" description="Helical" evidence="1">
    <location>
        <begin position="231"/>
        <end position="251"/>
    </location>
</feature>
<feature type="transmembrane region" description="Helical" evidence="1">
    <location>
        <begin position="67"/>
        <end position="87"/>
    </location>
</feature>
<reference evidence="2" key="1">
    <citation type="submission" date="2021-05" db="EMBL/GenBank/DDBJ databases">
        <authorList>
            <person name="Pietrasiak N."/>
            <person name="Ward R."/>
            <person name="Stajich J.E."/>
            <person name="Kurbessoian T."/>
        </authorList>
    </citation>
    <scope>NUCLEOTIDE SEQUENCE</scope>
    <source>
        <strain evidence="2">UHER 2000/2452</strain>
    </source>
</reference>
<protein>
    <submittedName>
        <fullName evidence="2">Actin-binding WH2 domain-containing protein</fullName>
    </submittedName>
</protein>
<evidence type="ECO:0000313" key="3">
    <source>
        <dbReference type="Proteomes" id="UP000757435"/>
    </source>
</evidence>
<dbReference type="Proteomes" id="UP000757435">
    <property type="component" value="Unassembled WGS sequence"/>
</dbReference>
<dbReference type="EMBL" id="JAHHHD010000005">
    <property type="protein sequence ID" value="MBW4658365.1"/>
    <property type="molecule type" value="Genomic_DNA"/>
</dbReference>
<keyword evidence="1" id="KW-0812">Transmembrane</keyword>
<keyword evidence="1" id="KW-1133">Transmembrane helix</keyword>
<feature type="transmembrane region" description="Helical" evidence="1">
    <location>
        <begin position="99"/>
        <end position="124"/>
    </location>
</feature>
<evidence type="ECO:0000256" key="1">
    <source>
        <dbReference type="SAM" id="Phobius"/>
    </source>
</evidence>
<comment type="caution">
    <text evidence="2">The sequence shown here is derived from an EMBL/GenBank/DDBJ whole genome shotgun (WGS) entry which is preliminary data.</text>
</comment>
<reference evidence="2" key="2">
    <citation type="journal article" date="2022" name="Microbiol. Resour. Announc.">
        <title>Metagenome Sequencing to Explore Phylogenomics of Terrestrial Cyanobacteria.</title>
        <authorList>
            <person name="Ward R.D."/>
            <person name="Stajich J.E."/>
            <person name="Johansen J.R."/>
            <person name="Huntemann M."/>
            <person name="Clum A."/>
            <person name="Foster B."/>
            <person name="Foster B."/>
            <person name="Roux S."/>
            <person name="Palaniappan K."/>
            <person name="Varghese N."/>
            <person name="Mukherjee S."/>
            <person name="Reddy T.B.K."/>
            <person name="Daum C."/>
            <person name="Copeland A."/>
            <person name="Chen I.A."/>
            <person name="Ivanova N.N."/>
            <person name="Kyrpides N.C."/>
            <person name="Shapiro N."/>
            <person name="Eloe-Fadrosh E.A."/>
            <person name="Pietrasiak N."/>
        </authorList>
    </citation>
    <scope>NUCLEOTIDE SEQUENCE</scope>
    <source>
        <strain evidence="2">UHER 2000/2452</strain>
    </source>
</reference>
<dbReference type="AlphaFoldDB" id="A0A951QAS2"/>
<feature type="transmembrane region" description="Helical" evidence="1">
    <location>
        <begin position="31"/>
        <end position="55"/>
    </location>
</feature>
<organism evidence="2 3">
    <name type="scientific">Drouetiella hepatica Uher 2000/2452</name>
    <dbReference type="NCBI Taxonomy" id="904376"/>
    <lineage>
        <taxon>Bacteria</taxon>
        <taxon>Bacillati</taxon>
        <taxon>Cyanobacteriota</taxon>
        <taxon>Cyanophyceae</taxon>
        <taxon>Oculatellales</taxon>
        <taxon>Oculatellaceae</taxon>
        <taxon>Drouetiella</taxon>
    </lineage>
</organism>
<name>A0A951QAS2_9CYAN</name>
<feature type="transmembrane region" description="Helical" evidence="1">
    <location>
        <begin position="130"/>
        <end position="151"/>
    </location>
</feature>
<accession>A0A951QAS2</accession>
<sequence>MKHFAVLIALLRDRPTFLDEIRRGIRVESKITSLLIASSTFFAIYGAIIGASSTWLQVIASAVKLPALYLITLSICLPALFFFDILFGSALSFSQYAALSLITVSVISVLLFSFAPITLFFLISVRDYNFFLLLNVGIFALTGFIGIRLFYEGMRSISRSKTFDLKLASNEIASEAVPPKILAPVNDFAPELLPISTSANYSLSESGASEFKPIAPKEDGLQRTRLRLLKFWLILYALVGSQLGWTLRPFFGAPGEPFQLFRTIEGNFYAQVWRSLLTLLGFN</sequence>
<evidence type="ECO:0000313" key="2">
    <source>
        <dbReference type="EMBL" id="MBW4658365.1"/>
    </source>
</evidence>
<proteinExistence type="predicted"/>
<keyword evidence="1" id="KW-0472">Membrane</keyword>